<evidence type="ECO:0000256" key="14">
    <source>
        <dbReference type="ARBA" id="ARBA00051301"/>
    </source>
</evidence>
<keyword evidence="11 15" id="KW-0457">Lysine biosynthesis</keyword>
<evidence type="ECO:0000256" key="4">
    <source>
        <dbReference type="ARBA" id="ARBA00011921"/>
    </source>
</evidence>
<dbReference type="PANTHER" id="PTHR43808:SF31">
    <property type="entry name" value="N-ACETYL-L-CITRULLINE DEACETYLASE"/>
    <property type="match status" value="1"/>
</dbReference>
<dbReference type="GO" id="GO:0050897">
    <property type="term" value="F:cobalt ion binding"/>
    <property type="evidence" value="ECO:0007669"/>
    <property type="project" value="UniProtKB-UniRule"/>
</dbReference>
<evidence type="ECO:0000256" key="12">
    <source>
        <dbReference type="ARBA" id="ARBA00023285"/>
    </source>
</evidence>
<accession>A0A857CAL7</accession>
<evidence type="ECO:0000256" key="5">
    <source>
        <dbReference type="ARBA" id="ARBA00022391"/>
    </source>
</evidence>
<evidence type="ECO:0000256" key="2">
    <source>
        <dbReference type="ARBA" id="ARBA00006746"/>
    </source>
</evidence>
<dbReference type="CDD" id="cd03891">
    <property type="entry name" value="M20_DapE_proteobac"/>
    <property type="match status" value="1"/>
</dbReference>
<feature type="active site" evidence="15">
    <location>
        <position position="107"/>
    </location>
</feature>
<reference evidence="17 18" key="1">
    <citation type="submission" date="2019-12" db="EMBL/GenBank/DDBJ databases">
        <title>The genome of Stappia indica PHM037.</title>
        <authorList>
            <person name="Kacar D."/>
            <person name="Galan B."/>
            <person name="Canedo L."/>
            <person name="Rodriguez P."/>
            <person name="de la Calle F."/>
            <person name="Garcia J.L."/>
        </authorList>
    </citation>
    <scope>NUCLEOTIDE SEQUENCE [LARGE SCALE GENOMIC DNA]</scope>
    <source>
        <strain evidence="17 18">PHM037</strain>
    </source>
</reference>
<dbReference type="UniPathway" id="UPA00034">
    <property type="reaction ID" value="UER00021"/>
</dbReference>
<dbReference type="Proteomes" id="UP000435648">
    <property type="component" value="Chromosome"/>
</dbReference>
<dbReference type="InterPro" id="IPR036264">
    <property type="entry name" value="Bact_exopeptidase_dim_dom"/>
</dbReference>
<proteinExistence type="inferred from homology"/>
<comment type="catalytic activity">
    <reaction evidence="14 15">
        <text>N-succinyl-(2S,6S)-2,6-diaminopimelate + H2O = (2S,6S)-2,6-diaminopimelate + succinate</text>
        <dbReference type="Rhea" id="RHEA:22608"/>
        <dbReference type="ChEBI" id="CHEBI:15377"/>
        <dbReference type="ChEBI" id="CHEBI:30031"/>
        <dbReference type="ChEBI" id="CHEBI:57609"/>
        <dbReference type="ChEBI" id="CHEBI:58087"/>
        <dbReference type="EC" id="3.5.1.18"/>
    </reaction>
</comment>
<evidence type="ECO:0000256" key="9">
    <source>
        <dbReference type="ARBA" id="ARBA00022833"/>
    </source>
</evidence>
<dbReference type="GO" id="GO:0008270">
    <property type="term" value="F:zinc ion binding"/>
    <property type="evidence" value="ECO:0007669"/>
    <property type="project" value="UniProtKB-UniRule"/>
</dbReference>
<dbReference type="PANTHER" id="PTHR43808">
    <property type="entry name" value="ACETYLORNITHINE DEACETYLASE"/>
    <property type="match status" value="1"/>
</dbReference>
<keyword evidence="12 15" id="KW-0170">Cobalt</keyword>
<organism evidence="17 18">
    <name type="scientific">Stappia indica</name>
    <dbReference type="NCBI Taxonomy" id="538381"/>
    <lineage>
        <taxon>Bacteria</taxon>
        <taxon>Pseudomonadati</taxon>
        <taxon>Pseudomonadota</taxon>
        <taxon>Alphaproteobacteria</taxon>
        <taxon>Hyphomicrobiales</taxon>
        <taxon>Stappiaceae</taxon>
        <taxon>Stappia</taxon>
    </lineage>
</organism>
<dbReference type="InterPro" id="IPR002933">
    <property type="entry name" value="Peptidase_M20"/>
</dbReference>
<evidence type="ECO:0000256" key="1">
    <source>
        <dbReference type="ARBA" id="ARBA00005130"/>
    </source>
</evidence>
<keyword evidence="9 15" id="KW-0862">Zinc</keyword>
<feature type="binding site" evidence="15">
    <location>
        <position position="391"/>
    </location>
    <ligand>
        <name>Zn(2+)</name>
        <dbReference type="ChEBI" id="CHEBI:29105"/>
        <label>2</label>
    </ligand>
</feature>
<evidence type="ECO:0000256" key="8">
    <source>
        <dbReference type="ARBA" id="ARBA00022801"/>
    </source>
</evidence>
<dbReference type="AlphaFoldDB" id="A0A857CAL7"/>
<feature type="binding site" evidence="15">
    <location>
        <position position="138"/>
    </location>
    <ligand>
        <name>Zn(2+)</name>
        <dbReference type="ChEBI" id="CHEBI:29105"/>
        <label>1</label>
    </ligand>
</feature>
<evidence type="ECO:0000256" key="11">
    <source>
        <dbReference type="ARBA" id="ARBA00023154"/>
    </source>
</evidence>
<dbReference type="KEGG" id="siw:GH266_17100"/>
<comment type="cofactor">
    <cofactor evidence="15">
        <name>Zn(2+)</name>
        <dbReference type="ChEBI" id="CHEBI:29105"/>
    </cofactor>
    <cofactor evidence="15">
        <name>Co(2+)</name>
        <dbReference type="ChEBI" id="CHEBI:48828"/>
    </cofactor>
    <text evidence="15">Binds 2 Zn(2+) or Co(2+) ions per subunit.</text>
</comment>
<evidence type="ECO:0000313" key="18">
    <source>
        <dbReference type="Proteomes" id="UP000435648"/>
    </source>
</evidence>
<feature type="domain" description="Peptidase M20 dimerisation" evidence="16">
    <location>
        <begin position="215"/>
        <end position="316"/>
    </location>
</feature>
<dbReference type="Pfam" id="PF01546">
    <property type="entry name" value="Peptidase_M20"/>
    <property type="match status" value="1"/>
</dbReference>
<comment type="subunit">
    <text evidence="3 15">Homodimer.</text>
</comment>
<feature type="binding site" evidence="15">
    <location>
        <position position="138"/>
    </location>
    <ligand>
        <name>Zn(2+)</name>
        <dbReference type="ChEBI" id="CHEBI:29105"/>
        <label>2</label>
    </ligand>
</feature>
<dbReference type="NCBIfam" id="TIGR01246">
    <property type="entry name" value="dapE_proteo"/>
    <property type="match status" value="1"/>
</dbReference>
<dbReference type="GO" id="GO:0019877">
    <property type="term" value="P:diaminopimelate biosynthetic process"/>
    <property type="evidence" value="ECO:0007669"/>
    <property type="project" value="UniProtKB-UniRule"/>
</dbReference>
<sequence length="419" mass="44548">MARAPTAAGRNRPDARLFVPALPSESRLPVTHQPLSPAATLARDLLRCPSVTPAEGGALALLDERLKAAGFTVERMVFSDHGTPDVENLFATIGTRGPNLAFAGHTDVVPAGDAGAWRHGPFDGTVEDGILHGRGAVDMKGGIAAFAAAAIAYVAEKGEDLPGRISFLITGDEEGPAINGTVKLLEWAAERGHRFDACIVGEPTNPDHLGDAIKVGRRGSLSGIVTVTGVQGHVAYPHLAKNPVSDMLVLLARLDALVLDAGNERFQPSNLEITTVDVGNTAFNVIPRKAVANFNIRFNDTWSVDSLKAHLRAELAGVEGLTCDWQLDFTSDSSDSFLTHDAELIDALADAVEAETGRRPELSTGGGTSDARFIKNYCPVVEFGLVGQTMHQVDERVPLAELDGLTAIYRRFLDSYFAG</sequence>
<feature type="active site" description="Proton acceptor" evidence="15">
    <location>
        <position position="173"/>
    </location>
</feature>
<comment type="similarity">
    <text evidence="2 15">Belongs to the peptidase M20A family. DapE subfamily.</text>
</comment>
<dbReference type="EC" id="3.5.1.18" evidence="4 15"/>
<feature type="binding site" evidence="15">
    <location>
        <position position="105"/>
    </location>
    <ligand>
        <name>Zn(2+)</name>
        <dbReference type="ChEBI" id="CHEBI:29105"/>
        <label>1</label>
    </ligand>
</feature>
<evidence type="ECO:0000256" key="3">
    <source>
        <dbReference type="ARBA" id="ARBA00011738"/>
    </source>
</evidence>
<feature type="binding site" evidence="15">
    <location>
        <position position="202"/>
    </location>
    <ligand>
        <name>Zn(2+)</name>
        <dbReference type="ChEBI" id="CHEBI:29105"/>
        <label>1</label>
    </ligand>
</feature>
<keyword evidence="6 15" id="KW-0028">Amino-acid biosynthesis</keyword>
<dbReference type="Pfam" id="PF07687">
    <property type="entry name" value="M20_dimer"/>
    <property type="match status" value="1"/>
</dbReference>
<evidence type="ECO:0000256" key="7">
    <source>
        <dbReference type="ARBA" id="ARBA00022723"/>
    </source>
</evidence>
<feature type="binding site" evidence="15">
    <location>
        <position position="174"/>
    </location>
    <ligand>
        <name>Zn(2+)</name>
        <dbReference type="ChEBI" id="CHEBI:29105"/>
        <label>2</label>
    </ligand>
</feature>
<dbReference type="GO" id="GO:0009014">
    <property type="term" value="F:succinyl-diaminopimelate desuccinylase activity"/>
    <property type="evidence" value="ECO:0007669"/>
    <property type="project" value="UniProtKB-UniRule"/>
</dbReference>
<comment type="function">
    <text evidence="15">Catalyzes the hydrolysis of N-succinyl-L,L-diaminopimelic acid (SDAP), forming succinate and LL-2,6-diaminopimelate (DAP), an intermediate involved in the bacterial biosynthesis of lysine and meso-diaminopimelic acid, an essential component of bacterial cell walls.</text>
</comment>
<dbReference type="InterPro" id="IPR001261">
    <property type="entry name" value="ArgE/DapE_CS"/>
</dbReference>
<name>A0A857CAL7_9HYPH</name>
<evidence type="ECO:0000256" key="6">
    <source>
        <dbReference type="ARBA" id="ARBA00022605"/>
    </source>
</evidence>
<evidence type="ECO:0000256" key="13">
    <source>
        <dbReference type="ARBA" id="ARBA00031891"/>
    </source>
</evidence>
<gene>
    <name evidence="15 17" type="primary">dapE</name>
    <name evidence="17" type="ORF">GH266_17100</name>
</gene>
<dbReference type="InterPro" id="IPR011650">
    <property type="entry name" value="Peptidase_M20_dimer"/>
</dbReference>
<evidence type="ECO:0000256" key="15">
    <source>
        <dbReference type="HAMAP-Rule" id="MF_01690"/>
    </source>
</evidence>
<evidence type="ECO:0000259" key="16">
    <source>
        <dbReference type="Pfam" id="PF07687"/>
    </source>
</evidence>
<dbReference type="GO" id="GO:0009089">
    <property type="term" value="P:lysine biosynthetic process via diaminopimelate"/>
    <property type="evidence" value="ECO:0007669"/>
    <property type="project" value="UniProtKB-UniRule"/>
</dbReference>
<keyword evidence="7 15" id="KW-0479">Metal-binding</keyword>
<dbReference type="SUPFAM" id="SSF55031">
    <property type="entry name" value="Bacterial exopeptidase dimerisation domain"/>
    <property type="match status" value="1"/>
</dbReference>
<dbReference type="GO" id="GO:0008777">
    <property type="term" value="F:acetylornithine deacetylase activity"/>
    <property type="evidence" value="ECO:0007669"/>
    <property type="project" value="TreeGrafter"/>
</dbReference>
<dbReference type="GO" id="GO:0006526">
    <property type="term" value="P:L-arginine biosynthetic process"/>
    <property type="evidence" value="ECO:0007669"/>
    <property type="project" value="TreeGrafter"/>
</dbReference>
<dbReference type="SUPFAM" id="SSF53187">
    <property type="entry name" value="Zn-dependent exopeptidases"/>
    <property type="match status" value="1"/>
</dbReference>
<dbReference type="OrthoDB" id="9809784at2"/>
<protein>
    <recommendedName>
        <fullName evidence="5 15">Succinyl-diaminopimelate desuccinylase</fullName>
        <shortName evidence="15">SDAP desuccinylase</shortName>
        <ecNumber evidence="4 15">3.5.1.18</ecNumber>
    </recommendedName>
    <alternativeName>
        <fullName evidence="13 15">N-succinyl-LL-2,6-diaminoheptanedioate amidohydrolase</fullName>
    </alternativeName>
</protein>
<comment type="pathway">
    <text evidence="1 15">Amino-acid biosynthesis; L-lysine biosynthesis via DAP pathway; LL-2,6-diaminopimelate from (S)-tetrahydrodipicolinate (succinylase route): step 3/3.</text>
</comment>
<dbReference type="Gene3D" id="3.40.630.10">
    <property type="entry name" value="Zn peptidases"/>
    <property type="match status" value="2"/>
</dbReference>
<dbReference type="EMBL" id="CP046908">
    <property type="protein sequence ID" value="QGZ36056.1"/>
    <property type="molecule type" value="Genomic_DNA"/>
</dbReference>
<dbReference type="NCBIfam" id="NF009557">
    <property type="entry name" value="PRK13009.1"/>
    <property type="match status" value="1"/>
</dbReference>
<dbReference type="InterPro" id="IPR005941">
    <property type="entry name" value="DapE_proteobac"/>
</dbReference>
<evidence type="ECO:0000313" key="17">
    <source>
        <dbReference type="EMBL" id="QGZ36056.1"/>
    </source>
</evidence>
<dbReference type="PROSITE" id="PS00758">
    <property type="entry name" value="ARGE_DAPE_CPG2_1"/>
    <property type="match status" value="1"/>
</dbReference>
<keyword evidence="8 15" id="KW-0378">Hydrolase</keyword>
<keyword evidence="10 15" id="KW-0220">Diaminopimelate biosynthesis</keyword>
<dbReference type="InterPro" id="IPR050072">
    <property type="entry name" value="Peptidase_M20A"/>
</dbReference>
<evidence type="ECO:0000256" key="10">
    <source>
        <dbReference type="ARBA" id="ARBA00022915"/>
    </source>
</evidence>
<dbReference type="HAMAP" id="MF_01690">
    <property type="entry name" value="DapE"/>
    <property type="match status" value="1"/>
</dbReference>